<proteinExistence type="predicted"/>
<name>A0A286UEJ5_9AGAM</name>
<dbReference type="AlphaFoldDB" id="A0A286UEJ5"/>
<accession>A0A286UEJ5</accession>
<gene>
    <name evidence="1" type="ORF">PNOK_0650900</name>
</gene>
<reference evidence="1 2" key="1">
    <citation type="journal article" date="2017" name="Mol. Ecol.">
        <title>Comparative and population genomic landscape of Phellinus noxius: A hypervariable fungus causing root rot in trees.</title>
        <authorList>
            <person name="Chung C.L."/>
            <person name="Lee T.J."/>
            <person name="Akiba M."/>
            <person name="Lee H.H."/>
            <person name="Kuo T.H."/>
            <person name="Liu D."/>
            <person name="Ke H.M."/>
            <person name="Yokoi T."/>
            <person name="Roa M.B."/>
            <person name="Lu M.J."/>
            <person name="Chang Y.Y."/>
            <person name="Ann P.J."/>
            <person name="Tsai J.N."/>
            <person name="Chen C.Y."/>
            <person name="Tzean S.S."/>
            <person name="Ota Y."/>
            <person name="Hattori T."/>
            <person name="Sahashi N."/>
            <person name="Liou R.F."/>
            <person name="Kikuchi T."/>
            <person name="Tsai I.J."/>
        </authorList>
    </citation>
    <scope>NUCLEOTIDE SEQUENCE [LARGE SCALE GENOMIC DNA]</scope>
    <source>
        <strain evidence="1 2">FFPRI411160</strain>
    </source>
</reference>
<dbReference type="InParanoid" id="A0A286UEJ5"/>
<evidence type="ECO:0000313" key="1">
    <source>
        <dbReference type="EMBL" id="PAV18023.1"/>
    </source>
</evidence>
<organism evidence="1 2">
    <name type="scientific">Pyrrhoderma noxium</name>
    <dbReference type="NCBI Taxonomy" id="2282107"/>
    <lineage>
        <taxon>Eukaryota</taxon>
        <taxon>Fungi</taxon>
        <taxon>Dikarya</taxon>
        <taxon>Basidiomycota</taxon>
        <taxon>Agaricomycotina</taxon>
        <taxon>Agaricomycetes</taxon>
        <taxon>Hymenochaetales</taxon>
        <taxon>Hymenochaetaceae</taxon>
        <taxon>Pyrrhoderma</taxon>
    </lineage>
</organism>
<protein>
    <submittedName>
        <fullName evidence="1">Uncharacterized protein</fullName>
    </submittedName>
</protein>
<dbReference type="Proteomes" id="UP000217199">
    <property type="component" value="Unassembled WGS sequence"/>
</dbReference>
<evidence type="ECO:0000313" key="2">
    <source>
        <dbReference type="Proteomes" id="UP000217199"/>
    </source>
</evidence>
<comment type="caution">
    <text evidence="1">The sequence shown here is derived from an EMBL/GenBank/DDBJ whole genome shotgun (WGS) entry which is preliminary data.</text>
</comment>
<sequence>MLSPELLTNEVRNGNLPQLLVRPYSRSDISGFLFITSVEYTIQSMTRENRFFAPTQTEPCAPLPRHLIKRKFSVFWLGCGTFLFSRRFVSALGTVNRGKVVVF</sequence>
<keyword evidence="2" id="KW-1185">Reference proteome</keyword>
<dbReference type="EMBL" id="NBII01000006">
    <property type="protein sequence ID" value="PAV18023.1"/>
    <property type="molecule type" value="Genomic_DNA"/>
</dbReference>